<dbReference type="SMART" id="SM00582">
    <property type="entry name" value="RPR"/>
    <property type="match status" value="1"/>
</dbReference>
<evidence type="ECO:0000313" key="8">
    <source>
        <dbReference type="Proteomes" id="UP000717996"/>
    </source>
</evidence>
<dbReference type="GO" id="GO:0005634">
    <property type="term" value="C:nucleus"/>
    <property type="evidence" value="ECO:0007669"/>
    <property type="project" value="TreeGrafter"/>
</dbReference>
<dbReference type="Pfam" id="PF01805">
    <property type="entry name" value="Surp"/>
    <property type="match status" value="1"/>
</dbReference>
<dbReference type="PROSITE" id="PS50128">
    <property type="entry name" value="SURP"/>
    <property type="match status" value="1"/>
</dbReference>
<dbReference type="Gene3D" id="3.30.70.330">
    <property type="match status" value="1"/>
</dbReference>
<dbReference type="Pfam" id="PF00076">
    <property type="entry name" value="RRM_1"/>
    <property type="match status" value="1"/>
</dbReference>
<evidence type="ECO:0000259" key="4">
    <source>
        <dbReference type="PROSITE" id="PS50102"/>
    </source>
</evidence>
<dbReference type="PROSITE" id="PS51391">
    <property type="entry name" value="CID"/>
    <property type="match status" value="1"/>
</dbReference>
<organism evidence="7 8">
    <name type="scientific">Rhizopus oryzae</name>
    <name type="common">Mucormycosis agent</name>
    <name type="synonym">Rhizopus arrhizus var. delemar</name>
    <dbReference type="NCBI Taxonomy" id="64495"/>
    <lineage>
        <taxon>Eukaryota</taxon>
        <taxon>Fungi</taxon>
        <taxon>Fungi incertae sedis</taxon>
        <taxon>Mucoromycota</taxon>
        <taxon>Mucoromycotina</taxon>
        <taxon>Mucoromycetes</taxon>
        <taxon>Mucorales</taxon>
        <taxon>Mucorineae</taxon>
        <taxon>Rhizopodaceae</taxon>
        <taxon>Rhizopus</taxon>
    </lineage>
</organism>
<dbReference type="PANTHER" id="PTHR23140:SF0">
    <property type="entry name" value="U2 SNRNP-ASSOCIATED SURP MOTIF-CONTAINING PROTEIN"/>
    <property type="match status" value="1"/>
</dbReference>
<dbReference type="PROSITE" id="PS50102">
    <property type="entry name" value="RRM"/>
    <property type="match status" value="1"/>
</dbReference>
<dbReference type="InterPro" id="IPR051485">
    <property type="entry name" value="SR-CTD_assoc_factor"/>
</dbReference>
<dbReference type="SMART" id="SM00360">
    <property type="entry name" value="RRM"/>
    <property type="match status" value="1"/>
</dbReference>
<dbReference type="SMART" id="SM00648">
    <property type="entry name" value="SWAP"/>
    <property type="match status" value="1"/>
</dbReference>
<dbReference type="GO" id="GO:0006396">
    <property type="term" value="P:RNA processing"/>
    <property type="evidence" value="ECO:0007669"/>
    <property type="project" value="InterPro"/>
</dbReference>
<dbReference type="InterPro" id="IPR035009">
    <property type="entry name" value="SR140_RRM"/>
</dbReference>
<dbReference type="InterPro" id="IPR035967">
    <property type="entry name" value="SWAP/Surp_sf"/>
</dbReference>
<keyword evidence="1 2" id="KW-0694">RNA-binding</keyword>
<dbReference type="InterPro" id="IPR012677">
    <property type="entry name" value="Nucleotide-bd_a/b_plait_sf"/>
</dbReference>
<dbReference type="AlphaFoldDB" id="A0A9P6Y864"/>
<protein>
    <recommendedName>
        <fullName evidence="9">U2 snRNP-associated SURP motif-containing protein</fullName>
    </recommendedName>
</protein>
<evidence type="ECO:0000259" key="6">
    <source>
        <dbReference type="PROSITE" id="PS51391"/>
    </source>
</evidence>
<dbReference type="Gene3D" id="1.10.10.790">
    <property type="entry name" value="Surp module"/>
    <property type="match status" value="1"/>
</dbReference>
<feature type="domain" description="SURP motif" evidence="5">
    <location>
        <begin position="337"/>
        <end position="380"/>
    </location>
</feature>
<feature type="region of interest" description="Disordered" evidence="3">
    <location>
        <begin position="592"/>
        <end position="625"/>
    </location>
</feature>
<dbReference type="CDD" id="cd12223">
    <property type="entry name" value="RRM_SR140"/>
    <property type="match status" value="1"/>
</dbReference>
<dbReference type="InterPro" id="IPR006569">
    <property type="entry name" value="CID_dom"/>
</dbReference>
<feature type="compositionally biased region" description="Acidic residues" evidence="3">
    <location>
        <begin position="138"/>
        <end position="148"/>
    </location>
</feature>
<evidence type="ECO:0000256" key="3">
    <source>
        <dbReference type="SAM" id="MobiDB-lite"/>
    </source>
</evidence>
<dbReference type="Gene3D" id="1.25.40.90">
    <property type="match status" value="1"/>
</dbReference>
<evidence type="ECO:0000259" key="5">
    <source>
        <dbReference type="PROSITE" id="PS50128"/>
    </source>
</evidence>
<evidence type="ECO:0000256" key="2">
    <source>
        <dbReference type="PROSITE-ProRule" id="PRU00176"/>
    </source>
</evidence>
<name>A0A9P6Y864_RHIOR</name>
<dbReference type="InterPro" id="IPR000504">
    <property type="entry name" value="RRM_dom"/>
</dbReference>
<feature type="domain" description="CID" evidence="6">
    <location>
        <begin position="444"/>
        <end position="589"/>
    </location>
</feature>
<dbReference type="InterPro" id="IPR035979">
    <property type="entry name" value="RBD_domain_sf"/>
</dbReference>
<dbReference type="GO" id="GO:0003723">
    <property type="term" value="F:RNA binding"/>
    <property type="evidence" value="ECO:0007669"/>
    <property type="project" value="UniProtKB-UniRule"/>
</dbReference>
<dbReference type="OrthoDB" id="377209at2759"/>
<gene>
    <name evidence="7" type="ORF">G6F51_007667</name>
</gene>
<evidence type="ECO:0000313" key="7">
    <source>
        <dbReference type="EMBL" id="KAG1541807.1"/>
    </source>
</evidence>
<dbReference type="Proteomes" id="UP000717996">
    <property type="component" value="Unassembled WGS sequence"/>
</dbReference>
<dbReference type="InterPro" id="IPR000061">
    <property type="entry name" value="Surp"/>
</dbReference>
<dbReference type="SUPFAM" id="SSF48464">
    <property type="entry name" value="ENTH/VHS domain"/>
    <property type="match status" value="1"/>
</dbReference>
<dbReference type="PANTHER" id="PTHR23140">
    <property type="entry name" value="RNA PROCESSING PROTEIN LD23810P"/>
    <property type="match status" value="1"/>
</dbReference>
<reference evidence="7" key="1">
    <citation type="journal article" date="2020" name="Microb. Genom.">
        <title>Genetic diversity of clinical and environmental Mucorales isolates obtained from an investigation of mucormycosis cases among solid organ transplant recipients.</title>
        <authorList>
            <person name="Nguyen M.H."/>
            <person name="Kaul D."/>
            <person name="Muto C."/>
            <person name="Cheng S.J."/>
            <person name="Richter R.A."/>
            <person name="Bruno V.M."/>
            <person name="Liu G."/>
            <person name="Beyhan S."/>
            <person name="Sundermann A.J."/>
            <person name="Mounaud S."/>
            <person name="Pasculle A.W."/>
            <person name="Nierman W.C."/>
            <person name="Driscoll E."/>
            <person name="Cumbie R."/>
            <person name="Clancy C.J."/>
            <person name="Dupont C.L."/>
        </authorList>
    </citation>
    <scope>NUCLEOTIDE SEQUENCE</scope>
    <source>
        <strain evidence="7">GL16</strain>
    </source>
</reference>
<dbReference type="Pfam" id="PF04818">
    <property type="entry name" value="CID"/>
    <property type="match status" value="1"/>
</dbReference>
<accession>A0A9P6Y864</accession>
<feature type="region of interest" description="Disordered" evidence="3">
    <location>
        <begin position="1"/>
        <end position="23"/>
    </location>
</feature>
<feature type="compositionally biased region" description="Basic and acidic residues" evidence="3">
    <location>
        <begin position="1"/>
        <end position="20"/>
    </location>
</feature>
<dbReference type="SUPFAM" id="SSF109905">
    <property type="entry name" value="Surp module (SWAP domain)"/>
    <property type="match status" value="1"/>
</dbReference>
<evidence type="ECO:0000256" key="1">
    <source>
        <dbReference type="ARBA" id="ARBA00022884"/>
    </source>
</evidence>
<evidence type="ECO:0008006" key="9">
    <source>
        <dbReference type="Google" id="ProtNLM"/>
    </source>
</evidence>
<comment type="caution">
    <text evidence="7">The sequence shown here is derived from an EMBL/GenBank/DDBJ whole genome shotgun (WGS) entry which is preliminary data.</text>
</comment>
<feature type="compositionally biased region" description="Acidic residues" evidence="3">
    <location>
        <begin position="598"/>
        <end position="625"/>
    </location>
</feature>
<dbReference type="InterPro" id="IPR008942">
    <property type="entry name" value="ENTH_VHS"/>
</dbReference>
<feature type="region of interest" description="Disordered" evidence="3">
    <location>
        <begin position="132"/>
        <end position="154"/>
    </location>
</feature>
<dbReference type="SUPFAM" id="SSF54928">
    <property type="entry name" value="RNA-binding domain, RBD"/>
    <property type="match status" value="1"/>
</dbReference>
<feature type="domain" description="RRM" evidence="4">
    <location>
        <begin position="200"/>
        <end position="281"/>
    </location>
</feature>
<dbReference type="EMBL" id="JAANIT010001171">
    <property type="protein sequence ID" value="KAG1541807.1"/>
    <property type="molecule type" value="Genomic_DNA"/>
</dbReference>
<proteinExistence type="predicted"/>
<sequence>MSEKRKREERSESPEEESRLKAIAASKLQAYTVGRQKKSAYERHKEETDLKKQQESLEAAKVYAEFVASFQEPTSYKLGTSSFVKAGTLNPATNVTSQSTPKATATATTTTTAAAATKSTFKAMPFVKAGESMKPFTQDDDDDSEEDELAKLKKSKAQKRNLDTFLEEIKKEQQVRSINKSEHTISTDDAVLGDGDSHSTNLYVGNIHPTVTEMGLCHEFGKFGPIASVKIMWPRTLEEKEKGRNNGFVCFMNREDAAEAIKGLNGIELEGFKLRVGWGKAVALPAEPVFVLEQASTATKTGLPFNAQIDPGAPGVNSRPRAVVNVVKPTDIQVLRIIHRVVERVIEHGPMFEEIIMSREQNNTLFKFLFDNTSPEHVYYRWRLYSMLQGDTKSRWNDEPFQMFEGGAWWIPPELPFIDEYSEDPAFDTEDELAENENVAKGTLGKIAKQRLAILLREVTFQRGTIARAMAFAIDHSDAATEIVNILCKSILVPDSPLSAKLARLYLVSDILHNSSVHVSNAWKYRKEFETQLPLLFDHFNSIYRSINARLKAEQMRKYISSVISVWENWMIFPKYYTDQLKSIFLKKDGNTTHQSVEEEEEEENIDGEPIENDDVDGEPIDDDFDGEPIQEDETIDDNIMKDNNINGETLGGDTEIELSQIDDMFCIK</sequence>